<dbReference type="Pfam" id="PF22725">
    <property type="entry name" value="GFO_IDH_MocA_C3"/>
    <property type="match status" value="1"/>
</dbReference>
<reference evidence="3 4" key="2">
    <citation type="journal article" date="2009" name="Proc. Natl. Acad. Sci. U.S.A.">
        <title>On the chimeric nature, thermophilic origin, and phylogenetic placement of the Thermotogales.</title>
        <authorList>
            <person name="Zhaxybayeva O."/>
            <person name="Swithers K.S."/>
            <person name="Lapierre P."/>
            <person name="Fournier G.P."/>
            <person name="Bickhart D.M."/>
            <person name="DeBoy R.T."/>
            <person name="Nelson K.E."/>
            <person name="Nesbo C.L."/>
            <person name="Doolittle W.F."/>
            <person name="Gogarten J.P."/>
            <person name="Noll K.M."/>
        </authorList>
    </citation>
    <scope>NUCLEOTIDE SEQUENCE [LARGE SCALE GENOMIC DNA]</scope>
    <source>
        <strain evidence="4">ATCC BAA-301 / DSM 14385 / NBRC 107922 / TMO</strain>
    </source>
</reference>
<protein>
    <submittedName>
        <fullName evidence="3">Oxidoreductase domain protein</fullName>
    </submittedName>
</protein>
<dbReference type="KEGG" id="tle:Tlet_0392"/>
<dbReference type="InterPro" id="IPR051450">
    <property type="entry name" value="Gfo/Idh/MocA_Oxidoreductases"/>
</dbReference>
<evidence type="ECO:0000259" key="1">
    <source>
        <dbReference type="Pfam" id="PF01408"/>
    </source>
</evidence>
<dbReference type="Gene3D" id="3.30.360.10">
    <property type="entry name" value="Dihydrodipicolinate Reductase, domain 2"/>
    <property type="match status" value="1"/>
</dbReference>
<feature type="domain" description="GFO/IDH/MocA-like oxidoreductase" evidence="2">
    <location>
        <begin position="135"/>
        <end position="259"/>
    </location>
</feature>
<reference evidence="3 4" key="1">
    <citation type="submission" date="2007-08" db="EMBL/GenBank/DDBJ databases">
        <title>Complete sequence of Thermotoga lettingae TMO.</title>
        <authorList>
            <consortium name="US DOE Joint Genome Institute"/>
            <person name="Copeland A."/>
            <person name="Lucas S."/>
            <person name="Lapidus A."/>
            <person name="Barry K."/>
            <person name="Glavina del Rio T."/>
            <person name="Dalin E."/>
            <person name="Tice H."/>
            <person name="Pitluck S."/>
            <person name="Foster B."/>
            <person name="Bruce D."/>
            <person name="Schmutz J."/>
            <person name="Larimer F."/>
            <person name="Land M."/>
            <person name="Hauser L."/>
            <person name="Kyrpides N."/>
            <person name="Mikhailova N."/>
            <person name="Nelson K."/>
            <person name="Gogarten J.P."/>
            <person name="Noll K."/>
            <person name="Richardson P."/>
        </authorList>
    </citation>
    <scope>NUCLEOTIDE SEQUENCE [LARGE SCALE GENOMIC DNA]</scope>
    <source>
        <strain evidence="4">ATCC BAA-301 / DSM 14385 / NBRC 107922 / TMO</strain>
    </source>
</reference>
<dbReference type="GO" id="GO:0000166">
    <property type="term" value="F:nucleotide binding"/>
    <property type="evidence" value="ECO:0007669"/>
    <property type="project" value="InterPro"/>
</dbReference>
<dbReference type="PANTHER" id="PTHR43377">
    <property type="entry name" value="BILIVERDIN REDUCTASE A"/>
    <property type="match status" value="1"/>
</dbReference>
<dbReference type="SUPFAM" id="SSF55347">
    <property type="entry name" value="Glyceraldehyde-3-phosphate dehydrogenase-like, C-terminal domain"/>
    <property type="match status" value="1"/>
</dbReference>
<evidence type="ECO:0000313" key="4">
    <source>
        <dbReference type="Proteomes" id="UP000002016"/>
    </source>
</evidence>
<dbReference type="SUPFAM" id="SSF51735">
    <property type="entry name" value="NAD(P)-binding Rossmann-fold domains"/>
    <property type="match status" value="1"/>
</dbReference>
<proteinExistence type="predicted"/>
<gene>
    <name evidence="3" type="ordered locus">Tlet_0392</name>
</gene>
<dbReference type="RefSeq" id="WP_012002440.1">
    <property type="nucleotide sequence ID" value="NC_009828.1"/>
</dbReference>
<keyword evidence="4" id="KW-1185">Reference proteome</keyword>
<dbReference type="AlphaFoldDB" id="A8F475"/>
<name>A8F475_PSELT</name>
<dbReference type="InterPro" id="IPR000683">
    <property type="entry name" value="Gfo/Idh/MocA-like_OxRdtase_N"/>
</dbReference>
<organism evidence="3 4">
    <name type="scientific">Pseudothermotoga lettingae (strain ATCC BAA-301 / DSM 14385 / NBRC 107922 / TMO)</name>
    <name type="common">Thermotoga lettingae</name>
    <dbReference type="NCBI Taxonomy" id="416591"/>
    <lineage>
        <taxon>Bacteria</taxon>
        <taxon>Thermotogati</taxon>
        <taxon>Thermotogota</taxon>
        <taxon>Thermotogae</taxon>
        <taxon>Thermotogales</taxon>
        <taxon>Thermotogaceae</taxon>
        <taxon>Pseudothermotoga</taxon>
    </lineage>
</organism>
<feature type="domain" description="Gfo/Idh/MocA-like oxidoreductase N-terminal" evidence="1">
    <location>
        <begin position="5"/>
        <end position="127"/>
    </location>
</feature>
<evidence type="ECO:0000259" key="2">
    <source>
        <dbReference type="Pfam" id="PF22725"/>
    </source>
</evidence>
<accession>A8F475</accession>
<dbReference type="HOGENOM" id="CLU_023194_1_3_0"/>
<dbReference type="Pfam" id="PF01408">
    <property type="entry name" value="GFO_IDH_MocA"/>
    <property type="match status" value="1"/>
</dbReference>
<dbReference type="Gene3D" id="3.40.50.720">
    <property type="entry name" value="NAD(P)-binding Rossmann-like Domain"/>
    <property type="match status" value="1"/>
</dbReference>
<evidence type="ECO:0000313" key="3">
    <source>
        <dbReference type="EMBL" id="ABV32959.1"/>
    </source>
</evidence>
<dbReference type="STRING" id="416591.Tlet_0392"/>
<dbReference type="PANTHER" id="PTHR43377:SF1">
    <property type="entry name" value="BILIVERDIN REDUCTASE A"/>
    <property type="match status" value="1"/>
</dbReference>
<sequence length="345" mass="38772">MAEKIRFGVIGAGKISEVLHVPNIYNCEYAELIAISDPNAARLDFFKRKLNDHRVHFYTDYMELLDKENIDAVVVAVPNSLHAEVALQALKKGKHVLVEKPMAANSEEALKMVKLAGENKKVLMTNHSQRFFPHHQKAKEIVQSGILGEIRLVKTMFSHSGPENWSPTAGWFFRKDSAIFGALGDLGVHKIDLIRYITDLDIIRCVSVTDTLEKKANVEDIACAILKLSNGALATLDANWITKGLEENYIVIYGEKGTMKVGQTNPSKIEIYLEKPVKFHGEINMKPLFTNEDPYWKLPVVDHFTKVCLGMEKAIVKPEDGYIAIKIIEKIAESFQKKGEVIIDV</sequence>
<dbReference type="InterPro" id="IPR055170">
    <property type="entry name" value="GFO_IDH_MocA-like_dom"/>
</dbReference>
<dbReference type="eggNOG" id="COG0673">
    <property type="taxonomic scope" value="Bacteria"/>
</dbReference>
<dbReference type="EMBL" id="CP000812">
    <property type="protein sequence ID" value="ABV32959.1"/>
    <property type="molecule type" value="Genomic_DNA"/>
</dbReference>
<dbReference type="Proteomes" id="UP000002016">
    <property type="component" value="Chromosome"/>
</dbReference>
<dbReference type="InterPro" id="IPR036291">
    <property type="entry name" value="NAD(P)-bd_dom_sf"/>
</dbReference>